<accession>A0ABP0Y170</accession>
<name>A0ABP0Y170_9ROSI</name>
<feature type="signal peptide" evidence="1">
    <location>
        <begin position="1"/>
        <end position="28"/>
    </location>
</feature>
<dbReference type="Gene3D" id="2.30.240.10">
    <property type="entry name" value="At5g01610-like"/>
    <property type="match status" value="1"/>
</dbReference>
<dbReference type="Pfam" id="PF04398">
    <property type="entry name" value="DUF538"/>
    <property type="match status" value="1"/>
</dbReference>
<dbReference type="EMBL" id="OZ021736">
    <property type="protein sequence ID" value="CAK9314124.1"/>
    <property type="molecule type" value="Genomic_DNA"/>
</dbReference>
<gene>
    <name evidence="2" type="ORF">CITCOLO1_LOCUS5866</name>
</gene>
<dbReference type="SUPFAM" id="SSF141562">
    <property type="entry name" value="At5g01610-like"/>
    <property type="match status" value="1"/>
</dbReference>
<reference evidence="2 3" key="1">
    <citation type="submission" date="2024-03" db="EMBL/GenBank/DDBJ databases">
        <authorList>
            <person name="Gkanogiannis A."/>
            <person name="Becerra Lopez-Lavalle L."/>
        </authorList>
    </citation>
    <scope>NUCLEOTIDE SEQUENCE [LARGE SCALE GENOMIC DNA]</scope>
</reference>
<evidence type="ECO:0000313" key="2">
    <source>
        <dbReference type="EMBL" id="CAK9314124.1"/>
    </source>
</evidence>
<dbReference type="Proteomes" id="UP001642487">
    <property type="component" value="Chromosome 2"/>
</dbReference>
<sequence length="179" mass="19915">MASTPKSHLGLIFFTSFVFLAASPSLSAAGSNASTVYDILPQYGLPSGLLPDSVVDYSLSSDGQFVVHLAKPCYIHFDYLVYYHKTITGKLQYGSITDLDGIEVQKFFLWLDVKEIRVDLPPSDNIYFQVGFINKKLDIDQFKTVHSCQDDGLASSLGSWKRILELPPPVDDVQMLITE</sequence>
<organism evidence="2 3">
    <name type="scientific">Citrullus colocynthis</name>
    <name type="common">colocynth</name>
    <dbReference type="NCBI Taxonomy" id="252529"/>
    <lineage>
        <taxon>Eukaryota</taxon>
        <taxon>Viridiplantae</taxon>
        <taxon>Streptophyta</taxon>
        <taxon>Embryophyta</taxon>
        <taxon>Tracheophyta</taxon>
        <taxon>Spermatophyta</taxon>
        <taxon>Magnoliopsida</taxon>
        <taxon>eudicotyledons</taxon>
        <taxon>Gunneridae</taxon>
        <taxon>Pentapetalae</taxon>
        <taxon>rosids</taxon>
        <taxon>fabids</taxon>
        <taxon>Cucurbitales</taxon>
        <taxon>Cucurbitaceae</taxon>
        <taxon>Benincaseae</taxon>
        <taxon>Citrullus</taxon>
    </lineage>
</organism>
<dbReference type="InterPro" id="IPR036758">
    <property type="entry name" value="At5g01610-like"/>
</dbReference>
<dbReference type="PANTHER" id="PTHR31676">
    <property type="entry name" value="T31J12.3 PROTEIN-RELATED"/>
    <property type="match status" value="1"/>
</dbReference>
<dbReference type="InterPro" id="IPR007493">
    <property type="entry name" value="DUF538"/>
</dbReference>
<protein>
    <submittedName>
        <fullName evidence="2">Uncharacterized protein</fullName>
    </submittedName>
</protein>
<dbReference type="PANTHER" id="PTHR31676:SF71">
    <property type="entry name" value="EXPRESSED PROTEIN"/>
    <property type="match status" value="1"/>
</dbReference>
<keyword evidence="1" id="KW-0732">Signal</keyword>
<proteinExistence type="predicted"/>
<keyword evidence="3" id="KW-1185">Reference proteome</keyword>
<feature type="chain" id="PRO_5046255835" evidence="1">
    <location>
        <begin position="29"/>
        <end position="179"/>
    </location>
</feature>
<evidence type="ECO:0000313" key="3">
    <source>
        <dbReference type="Proteomes" id="UP001642487"/>
    </source>
</evidence>
<evidence type="ECO:0000256" key="1">
    <source>
        <dbReference type="SAM" id="SignalP"/>
    </source>
</evidence>